<dbReference type="EMBL" id="BABT02000150">
    <property type="protein sequence ID" value="GAA98115.1"/>
    <property type="molecule type" value="Genomic_DNA"/>
</dbReference>
<dbReference type="HOGENOM" id="CLU_1496596_0_0_1"/>
<dbReference type="AlphaFoldDB" id="G7E5K5"/>
<dbReference type="Proteomes" id="UP000009131">
    <property type="component" value="Unassembled WGS sequence"/>
</dbReference>
<evidence type="ECO:0000313" key="2">
    <source>
        <dbReference type="EMBL" id="GAA98115.1"/>
    </source>
</evidence>
<evidence type="ECO:0008006" key="4">
    <source>
        <dbReference type="Google" id="ProtNLM"/>
    </source>
</evidence>
<reference evidence="2 3" key="1">
    <citation type="journal article" date="2011" name="J. Gen. Appl. Microbiol.">
        <title>Draft genome sequencing of the enigmatic basidiomycete Mixia osmundae.</title>
        <authorList>
            <person name="Nishida H."/>
            <person name="Nagatsuka Y."/>
            <person name="Sugiyama J."/>
        </authorList>
    </citation>
    <scope>NUCLEOTIDE SEQUENCE [LARGE SCALE GENOMIC DNA]</scope>
    <source>
        <strain evidence="3">CBS 9802 / IAM 14324 / JCM 22182 / KY 12970</strain>
    </source>
</reference>
<feature type="chain" id="PRO_5003492413" description="GOLD domain-containing protein" evidence="1">
    <location>
        <begin position="28"/>
        <end position="171"/>
    </location>
</feature>
<feature type="signal peptide" evidence="1">
    <location>
        <begin position="1"/>
        <end position="27"/>
    </location>
</feature>
<gene>
    <name evidence="2" type="primary">Mo04798</name>
    <name evidence="2" type="ORF">E5Q_04798</name>
</gene>
<evidence type="ECO:0000256" key="1">
    <source>
        <dbReference type="SAM" id="SignalP"/>
    </source>
</evidence>
<keyword evidence="3" id="KW-1185">Reference proteome</keyword>
<protein>
    <recommendedName>
        <fullName evidence="4">GOLD domain-containing protein</fullName>
    </recommendedName>
</protein>
<accession>G7E5K5</accession>
<evidence type="ECO:0000313" key="3">
    <source>
        <dbReference type="Proteomes" id="UP000009131"/>
    </source>
</evidence>
<name>G7E5K5_MIXOS</name>
<comment type="caution">
    <text evidence="2">The sequence shown here is derived from an EMBL/GenBank/DDBJ whole genome shotgun (WGS) entry which is preliminary data.</text>
</comment>
<dbReference type="InParanoid" id="G7E5K5"/>
<keyword evidence="1" id="KW-0732">Signal</keyword>
<reference evidence="2 3" key="2">
    <citation type="journal article" date="2012" name="Open Biol.">
        <title>Characteristics of nucleosomes and linker DNA regions on the genome of the basidiomycete Mixia osmundae revealed by mono- and dinucleosome mapping.</title>
        <authorList>
            <person name="Nishida H."/>
            <person name="Kondo S."/>
            <person name="Matsumoto T."/>
            <person name="Suzuki Y."/>
            <person name="Yoshikawa H."/>
            <person name="Taylor T.D."/>
            <person name="Sugiyama J."/>
        </authorList>
    </citation>
    <scope>NUCLEOTIDE SEQUENCE [LARGE SCALE GENOMIC DNA]</scope>
    <source>
        <strain evidence="3">CBS 9802 / IAM 14324 / JCM 22182 / KY 12970</strain>
    </source>
</reference>
<sequence>MIPSLRNGFSAAALVALLSTFVTPAHTLSKRAYDPKAQGCTLKFTTGQHVAKTFSFNLLFEDEGADFIVSALANIPDISKMDPSVVQGGLSPTRFNGAFIHSEPYQMTVYSGTLPERYNFEFGFREPYGIYYVDLQGYYVDEIETEVEGYSMSCKLGDKTHKIAKKSDFVP</sequence>
<proteinExistence type="predicted"/>
<organism evidence="2 3">
    <name type="scientific">Mixia osmundae (strain CBS 9802 / IAM 14324 / JCM 22182 / KY 12970)</name>
    <dbReference type="NCBI Taxonomy" id="764103"/>
    <lineage>
        <taxon>Eukaryota</taxon>
        <taxon>Fungi</taxon>
        <taxon>Dikarya</taxon>
        <taxon>Basidiomycota</taxon>
        <taxon>Pucciniomycotina</taxon>
        <taxon>Mixiomycetes</taxon>
        <taxon>Mixiales</taxon>
        <taxon>Mixiaceae</taxon>
        <taxon>Mixia</taxon>
    </lineage>
</organism>